<dbReference type="RefSeq" id="WP_189991552.1">
    <property type="nucleotide sequence ID" value="NZ_BMZS01000007.1"/>
</dbReference>
<proteinExistence type="predicted"/>
<accession>A0A918XTF7</accession>
<evidence type="ECO:0000313" key="1">
    <source>
        <dbReference type="EMBL" id="GHD54778.1"/>
    </source>
</evidence>
<keyword evidence="2" id="KW-1185">Reference proteome</keyword>
<gene>
    <name evidence="1" type="ORF">GCM10017083_32920</name>
</gene>
<organism evidence="1 2">
    <name type="scientific">Thalassobaculum fulvum</name>
    <dbReference type="NCBI Taxonomy" id="1633335"/>
    <lineage>
        <taxon>Bacteria</taxon>
        <taxon>Pseudomonadati</taxon>
        <taxon>Pseudomonadota</taxon>
        <taxon>Alphaproteobacteria</taxon>
        <taxon>Rhodospirillales</taxon>
        <taxon>Thalassobaculaceae</taxon>
        <taxon>Thalassobaculum</taxon>
    </lineage>
</organism>
<dbReference type="AlphaFoldDB" id="A0A918XTF7"/>
<reference evidence="1" key="1">
    <citation type="journal article" date="2014" name="Int. J. Syst. Evol. Microbiol.">
        <title>Complete genome sequence of Corynebacterium casei LMG S-19264T (=DSM 44701T), isolated from a smear-ripened cheese.</title>
        <authorList>
            <consortium name="US DOE Joint Genome Institute (JGI-PGF)"/>
            <person name="Walter F."/>
            <person name="Albersmeier A."/>
            <person name="Kalinowski J."/>
            <person name="Ruckert C."/>
        </authorList>
    </citation>
    <scope>NUCLEOTIDE SEQUENCE</scope>
    <source>
        <strain evidence="1">KCTC 42651</strain>
    </source>
</reference>
<evidence type="ECO:0000313" key="2">
    <source>
        <dbReference type="Proteomes" id="UP000630353"/>
    </source>
</evidence>
<dbReference type="Proteomes" id="UP000630353">
    <property type="component" value="Unassembled WGS sequence"/>
</dbReference>
<sequence length="259" mass="28348">MIREALEWLVTPSLPFARRSGHLSEFVAIAARRRRHRAAWASHEARSRAAVLRAAAAADPDGTAVILGAGHLYDVPLEELATRFRRVRLVDLAFSTATRRAARRLGNVTCLRRDVTESLPSLAPVAEPRFLLGEPGTRFVASVNLLSQLAVVATRDLDDATADRIGRALVQAHLDWLRRLPCPAALICDRAIEIAGPDGSVIATLDPLKGAAAPEHDETWIWELAPRGEIDRDHAVRHVVGATDDVRRPQRETDAQSCA</sequence>
<name>A0A918XTF7_9PROT</name>
<dbReference type="EMBL" id="BMZS01000007">
    <property type="protein sequence ID" value="GHD54778.1"/>
    <property type="molecule type" value="Genomic_DNA"/>
</dbReference>
<protein>
    <submittedName>
        <fullName evidence="1">Uncharacterized protein</fullName>
    </submittedName>
</protein>
<reference evidence="1" key="2">
    <citation type="submission" date="2020-09" db="EMBL/GenBank/DDBJ databases">
        <authorList>
            <person name="Sun Q."/>
            <person name="Kim S."/>
        </authorList>
    </citation>
    <scope>NUCLEOTIDE SEQUENCE</scope>
    <source>
        <strain evidence="1">KCTC 42651</strain>
    </source>
</reference>
<comment type="caution">
    <text evidence="1">The sequence shown here is derived from an EMBL/GenBank/DDBJ whole genome shotgun (WGS) entry which is preliminary data.</text>
</comment>